<gene>
    <name evidence="5" type="ORF">LJ207_07300</name>
</gene>
<evidence type="ECO:0000256" key="2">
    <source>
        <dbReference type="ARBA" id="ARBA00023125"/>
    </source>
</evidence>
<dbReference type="SMART" id="SM00418">
    <property type="entry name" value="HTH_ARSR"/>
    <property type="match status" value="1"/>
</dbReference>
<name>A0AAW4WZ49_9FIRM</name>
<dbReference type="Pfam" id="PF01022">
    <property type="entry name" value="HTH_5"/>
    <property type="match status" value="1"/>
</dbReference>
<evidence type="ECO:0000313" key="5">
    <source>
        <dbReference type="EMBL" id="MCC3145127.1"/>
    </source>
</evidence>
<dbReference type="EMBL" id="JAJFAT010000009">
    <property type="protein sequence ID" value="MCC3145127.1"/>
    <property type="molecule type" value="Genomic_DNA"/>
</dbReference>
<accession>A0AAW4WZ49</accession>
<dbReference type="RefSeq" id="WP_229345638.1">
    <property type="nucleotide sequence ID" value="NZ_JAJFAT010000009.1"/>
</dbReference>
<dbReference type="InterPro" id="IPR001845">
    <property type="entry name" value="HTH_ArsR_DNA-bd_dom"/>
</dbReference>
<dbReference type="PANTHER" id="PTHR33154">
    <property type="entry name" value="TRANSCRIPTIONAL REGULATOR, ARSR FAMILY"/>
    <property type="match status" value="1"/>
</dbReference>
<evidence type="ECO:0000313" key="6">
    <source>
        <dbReference type="Proteomes" id="UP001199296"/>
    </source>
</evidence>
<keyword evidence="6" id="KW-1185">Reference proteome</keyword>
<comment type="caution">
    <text evidence="5">The sequence shown here is derived from an EMBL/GenBank/DDBJ whole genome shotgun (WGS) entry which is preliminary data.</text>
</comment>
<dbReference type="CDD" id="cd00090">
    <property type="entry name" value="HTH_ARSR"/>
    <property type="match status" value="1"/>
</dbReference>
<dbReference type="InterPro" id="IPR051081">
    <property type="entry name" value="HTH_MetalResp_TranReg"/>
</dbReference>
<reference evidence="5 6" key="1">
    <citation type="submission" date="2021-10" db="EMBL/GenBank/DDBJ databases">
        <authorList>
            <person name="Grouzdev D.S."/>
            <person name="Pantiukh K.S."/>
            <person name="Krutkina M.S."/>
        </authorList>
    </citation>
    <scope>NUCLEOTIDE SEQUENCE [LARGE SCALE GENOMIC DNA]</scope>
    <source>
        <strain evidence="5 6">Z-7514</strain>
    </source>
</reference>
<dbReference type="GO" id="GO:0003700">
    <property type="term" value="F:DNA-binding transcription factor activity"/>
    <property type="evidence" value="ECO:0007669"/>
    <property type="project" value="InterPro"/>
</dbReference>
<dbReference type="Proteomes" id="UP001199296">
    <property type="component" value="Unassembled WGS sequence"/>
</dbReference>
<keyword evidence="3" id="KW-0804">Transcription</keyword>
<feature type="domain" description="HTH arsR-type" evidence="4">
    <location>
        <begin position="1"/>
        <end position="91"/>
    </location>
</feature>
<dbReference type="AlphaFoldDB" id="A0AAW4WZ49"/>
<keyword evidence="2" id="KW-0238">DNA-binding</keyword>
<dbReference type="InterPro" id="IPR036390">
    <property type="entry name" value="WH_DNA-bd_sf"/>
</dbReference>
<dbReference type="GO" id="GO:0003677">
    <property type="term" value="F:DNA binding"/>
    <property type="evidence" value="ECO:0007669"/>
    <property type="project" value="UniProtKB-KW"/>
</dbReference>
<organism evidence="5 6">
    <name type="scientific">Halanaerobium polyolivorans</name>
    <dbReference type="NCBI Taxonomy" id="2886943"/>
    <lineage>
        <taxon>Bacteria</taxon>
        <taxon>Bacillati</taxon>
        <taxon>Bacillota</taxon>
        <taxon>Clostridia</taxon>
        <taxon>Halanaerobiales</taxon>
        <taxon>Halanaerobiaceae</taxon>
        <taxon>Halanaerobium</taxon>
    </lineage>
</organism>
<dbReference type="PANTHER" id="PTHR33154:SF35">
    <property type="entry name" value="TRANSCRIPTIONAL REGULATOR, ARSR FAMILY"/>
    <property type="match status" value="1"/>
</dbReference>
<dbReference type="InterPro" id="IPR036388">
    <property type="entry name" value="WH-like_DNA-bd_sf"/>
</dbReference>
<dbReference type="Gene3D" id="1.10.10.10">
    <property type="entry name" value="Winged helix-like DNA-binding domain superfamily/Winged helix DNA-binding domain"/>
    <property type="match status" value="1"/>
</dbReference>
<dbReference type="SUPFAM" id="SSF46785">
    <property type="entry name" value="Winged helix' DNA-binding domain"/>
    <property type="match status" value="1"/>
</dbReference>
<evidence type="ECO:0000259" key="4">
    <source>
        <dbReference type="PROSITE" id="PS50987"/>
    </source>
</evidence>
<dbReference type="InterPro" id="IPR011991">
    <property type="entry name" value="ArsR-like_HTH"/>
</dbReference>
<dbReference type="PRINTS" id="PR00778">
    <property type="entry name" value="HTHARSR"/>
</dbReference>
<sequence length="91" mass="10430">MLTLAEIINLLKALGDSRRLEIIELLLEKSFCVKALAKRLEISESAVSQQLKILREVALVRGEKKGYFVHYTVQKDRLKEAAEYINNLSQK</sequence>
<dbReference type="PROSITE" id="PS50987">
    <property type="entry name" value="HTH_ARSR_2"/>
    <property type="match status" value="1"/>
</dbReference>
<evidence type="ECO:0000256" key="3">
    <source>
        <dbReference type="ARBA" id="ARBA00023163"/>
    </source>
</evidence>
<evidence type="ECO:0000256" key="1">
    <source>
        <dbReference type="ARBA" id="ARBA00023015"/>
    </source>
</evidence>
<protein>
    <submittedName>
        <fullName evidence="5">Metalloregulator ArsR/SmtB family transcription factor</fullName>
    </submittedName>
</protein>
<dbReference type="NCBIfam" id="NF033788">
    <property type="entry name" value="HTH_metalloreg"/>
    <property type="match status" value="1"/>
</dbReference>
<keyword evidence="1" id="KW-0805">Transcription regulation</keyword>
<proteinExistence type="predicted"/>